<dbReference type="InterPro" id="IPR052763">
    <property type="entry name" value="DnaJ_C4"/>
</dbReference>
<evidence type="ECO:0000256" key="1">
    <source>
        <dbReference type="SAM" id="Phobius"/>
    </source>
</evidence>
<dbReference type="PANTHER" id="PTHR44825">
    <property type="match status" value="1"/>
</dbReference>
<dbReference type="InterPro" id="IPR036869">
    <property type="entry name" value="J_dom_sf"/>
</dbReference>
<comment type="caution">
    <text evidence="3">The sequence shown here is derived from an EMBL/GenBank/DDBJ whole genome shotgun (WGS) entry which is preliminary data.</text>
</comment>
<proteinExistence type="predicted"/>
<evidence type="ECO:0000313" key="3">
    <source>
        <dbReference type="EMBL" id="CAG5121769.1"/>
    </source>
</evidence>
<dbReference type="EMBL" id="CAJHNH020001158">
    <property type="protein sequence ID" value="CAG5121769.1"/>
    <property type="molecule type" value="Genomic_DNA"/>
</dbReference>
<dbReference type="Gene3D" id="1.10.287.110">
    <property type="entry name" value="DnaJ domain"/>
    <property type="match status" value="1"/>
</dbReference>
<evidence type="ECO:0000259" key="2">
    <source>
        <dbReference type="PROSITE" id="PS50076"/>
    </source>
</evidence>
<dbReference type="OrthoDB" id="552049at2759"/>
<keyword evidence="1" id="KW-0812">Transmembrane</keyword>
<dbReference type="SMART" id="SM00271">
    <property type="entry name" value="DnaJ"/>
    <property type="match status" value="1"/>
</dbReference>
<dbReference type="Proteomes" id="UP000678393">
    <property type="component" value="Unassembled WGS sequence"/>
</dbReference>
<dbReference type="SUPFAM" id="SSF46565">
    <property type="entry name" value="Chaperone J-domain"/>
    <property type="match status" value="1"/>
</dbReference>
<sequence length="267" mass="31226">MTILSKLLVYTSGEQLLNKLTKFKATFLHTTNSWFSKRYIQTHYETLGLHKNATAQEIRDAFLRLSKQYHPDVTQNDSESHTRFLKINEAYSVLSKPNSRAEYNYSLENESLKHENYNSDIPNYGFSEASNQNDPNVHGKENMFRNVKFSERTNGIHDRKDSFFYEMFKYSVYTLVLVFGMAFFISSSADNEPKKLVNNPRSTNVYMSKDELEKGQLLWTVEEYGTKMYFYAVDSESEGQKVYVGCREYGKDSTDYVYRVLTSYSRS</sequence>
<dbReference type="AlphaFoldDB" id="A0A8S3YYH8"/>
<protein>
    <recommendedName>
        <fullName evidence="2">J domain-containing protein</fullName>
    </recommendedName>
</protein>
<reference evidence="3" key="1">
    <citation type="submission" date="2021-04" db="EMBL/GenBank/DDBJ databases">
        <authorList>
            <consortium name="Molecular Ecology Group"/>
        </authorList>
    </citation>
    <scope>NUCLEOTIDE SEQUENCE</scope>
</reference>
<keyword evidence="1" id="KW-1133">Transmembrane helix</keyword>
<dbReference type="CDD" id="cd06257">
    <property type="entry name" value="DnaJ"/>
    <property type="match status" value="1"/>
</dbReference>
<gene>
    <name evidence="3" type="ORF">CUNI_LOCUS7327</name>
</gene>
<dbReference type="InterPro" id="IPR001623">
    <property type="entry name" value="DnaJ_domain"/>
</dbReference>
<name>A0A8S3YYH8_9EUPU</name>
<accession>A0A8S3YYH8</accession>
<dbReference type="PANTHER" id="PTHR44825:SF1">
    <property type="entry name" value="DNAJ HOMOLOG SUBFAMILY C MEMBER 4"/>
    <property type="match status" value="1"/>
</dbReference>
<organism evidence="3 4">
    <name type="scientific">Candidula unifasciata</name>
    <dbReference type="NCBI Taxonomy" id="100452"/>
    <lineage>
        <taxon>Eukaryota</taxon>
        <taxon>Metazoa</taxon>
        <taxon>Spiralia</taxon>
        <taxon>Lophotrochozoa</taxon>
        <taxon>Mollusca</taxon>
        <taxon>Gastropoda</taxon>
        <taxon>Heterobranchia</taxon>
        <taxon>Euthyneura</taxon>
        <taxon>Panpulmonata</taxon>
        <taxon>Eupulmonata</taxon>
        <taxon>Stylommatophora</taxon>
        <taxon>Helicina</taxon>
        <taxon>Helicoidea</taxon>
        <taxon>Geomitridae</taxon>
        <taxon>Candidula</taxon>
    </lineage>
</organism>
<feature type="domain" description="J" evidence="2">
    <location>
        <begin position="42"/>
        <end position="107"/>
    </location>
</feature>
<dbReference type="PROSITE" id="PS50076">
    <property type="entry name" value="DNAJ_2"/>
    <property type="match status" value="1"/>
</dbReference>
<keyword evidence="4" id="KW-1185">Reference proteome</keyword>
<evidence type="ECO:0000313" key="4">
    <source>
        <dbReference type="Proteomes" id="UP000678393"/>
    </source>
</evidence>
<feature type="transmembrane region" description="Helical" evidence="1">
    <location>
        <begin position="170"/>
        <end position="189"/>
    </location>
</feature>
<keyword evidence="1" id="KW-0472">Membrane</keyword>
<dbReference type="PRINTS" id="PR00625">
    <property type="entry name" value="JDOMAIN"/>
</dbReference>
<dbReference type="Pfam" id="PF00226">
    <property type="entry name" value="DnaJ"/>
    <property type="match status" value="1"/>
</dbReference>